<evidence type="ECO:0000313" key="5">
    <source>
        <dbReference type="EMBL" id="KAK5779909.1"/>
    </source>
</evidence>
<dbReference type="PANTHER" id="PTHR39136">
    <property type="entry name" value="ALTERED INHERITANCE OF MITOCHONDRIA PROTEIN 11"/>
    <property type="match status" value="1"/>
</dbReference>
<reference evidence="6" key="1">
    <citation type="submission" date="2023-07" db="EMBL/GenBank/DDBJ databases">
        <title>A draft genome of Kazachstania heterogenica Y-27499.</title>
        <authorList>
            <person name="Donic C."/>
            <person name="Kralova J.S."/>
            <person name="Fidel L."/>
            <person name="Ben-Dor S."/>
            <person name="Jung S."/>
        </authorList>
    </citation>
    <scope>NUCLEOTIDE SEQUENCE [LARGE SCALE GENOMIC DNA]</scope>
    <source>
        <strain evidence="6">Y27499</strain>
    </source>
</reference>
<keyword evidence="3 4" id="KW-0472">Membrane</keyword>
<feature type="transmembrane region" description="Helical" evidence="4">
    <location>
        <begin position="12"/>
        <end position="30"/>
    </location>
</feature>
<dbReference type="InterPro" id="IPR038814">
    <property type="entry name" value="AIM11"/>
</dbReference>
<keyword evidence="1 4" id="KW-0812">Transmembrane</keyword>
<organism evidence="5 6">
    <name type="scientific">Arxiozyma heterogenica</name>
    <dbReference type="NCBI Taxonomy" id="278026"/>
    <lineage>
        <taxon>Eukaryota</taxon>
        <taxon>Fungi</taxon>
        <taxon>Dikarya</taxon>
        <taxon>Ascomycota</taxon>
        <taxon>Saccharomycotina</taxon>
        <taxon>Saccharomycetes</taxon>
        <taxon>Saccharomycetales</taxon>
        <taxon>Saccharomycetaceae</taxon>
        <taxon>Arxiozyma</taxon>
    </lineage>
</organism>
<feature type="transmembrane region" description="Helical" evidence="4">
    <location>
        <begin position="63"/>
        <end position="85"/>
    </location>
</feature>
<accession>A0AAN7ZSH4</accession>
<proteinExistence type="inferred from homology"/>
<dbReference type="GO" id="GO:0016020">
    <property type="term" value="C:membrane"/>
    <property type="evidence" value="ECO:0007669"/>
    <property type="project" value="UniProtKB-SubCell"/>
</dbReference>
<evidence type="ECO:0000256" key="3">
    <source>
        <dbReference type="ARBA" id="ARBA00023136"/>
    </source>
</evidence>
<evidence type="ECO:0000256" key="4">
    <source>
        <dbReference type="RuleBase" id="RU367098"/>
    </source>
</evidence>
<evidence type="ECO:0000256" key="2">
    <source>
        <dbReference type="ARBA" id="ARBA00022989"/>
    </source>
</evidence>
<name>A0AAN7ZSH4_9SACH</name>
<comment type="caution">
    <text evidence="5">The sequence shown here is derived from an EMBL/GenBank/DDBJ whole genome shotgun (WGS) entry which is preliminary data.</text>
</comment>
<protein>
    <recommendedName>
        <fullName evidence="4">Altered inheritance of mitochondria protein 11</fullName>
    </recommendedName>
</protein>
<dbReference type="Proteomes" id="UP001306508">
    <property type="component" value="Unassembled WGS sequence"/>
</dbReference>
<sequence>MLEIDQNRRNREFLRFFGASAISLIFAKLTRRTLLSLKYNPNVFQSNIRIPIHHHNTLGLQAITLSIGLSTGIFSMVLFGTCWIADIDSIDEFTTGFRKLLKPLNTRNNVMNHQDKFSLTDDQQSLIEIWDSLTK</sequence>
<dbReference type="AlphaFoldDB" id="A0AAN7ZSH4"/>
<keyword evidence="2 4" id="KW-1133">Transmembrane helix</keyword>
<dbReference type="GO" id="GO:0005739">
    <property type="term" value="C:mitochondrion"/>
    <property type="evidence" value="ECO:0007669"/>
    <property type="project" value="TreeGrafter"/>
</dbReference>
<evidence type="ECO:0000256" key="1">
    <source>
        <dbReference type="ARBA" id="ARBA00022692"/>
    </source>
</evidence>
<comment type="subcellular location">
    <subcellularLocation>
        <location evidence="4">Membrane</location>
        <topology evidence="4">Multi-pass membrane protein</topology>
    </subcellularLocation>
</comment>
<evidence type="ECO:0000313" key="6">
    <source>
        <dbReference type="Proteomes" id="UP001306508"/>
    </source>
</evidence>
<dbReference type="EMBL" id="JAWIZZ010000045">
    <property type="protein sequence ID" value="KAK5779909.1"/>
    <property type="molecule type" value="Genomic_DNA"/>
</dbReference>
<dbReference type="PANTHER" id="PTHR39136:SF1">
    <property type="entry name" value="ALTERED INHERITANCE OF MITOCHONDRIA PROTEIN 11"/>
    <property type="match status" value="1"/>
</dbReference>
<keyword evidence="6" id="KW-1185">Reference proteome</keyword>
<comment type="similarity">
    <text evidence="4">Belongs to the AIM11 family.</text>
</comment>
<gene>
    <name evidence="4" type="primary">AIM11</name>
    <name evidence="5" type="ORF">RI543_002448</name>
</gene>